<dbReference type="RefSeq" id="WP_075616612.1">
    <property type="nucleotide sequence ID" value="NZ_JACIED010000002.1"/>
</dbReference>
<keyword evidence="4" id="KW-1185">Reference proteome</keyword>
<accession>A0A1Q8ZYQ3</accession>
<evidence type="ECO:0000313" key="5">
    <source>
        <dbReference type="Proteomes" id="UP000544107"/>
    </source>
</evidence>
<protein>
    <submittedName>
        <fullName evidence="3">GNAT family N-acetyltransferase</fullName>
    </submittedName>
    <submittedName>
        <fullName evidence="2">Ribosomal-protein-alanine N-acetyltransferase</fullName>
        <ecNumber evidence="2">2.3.1.267</ecNumber>
    </submittedName>
</protein>
<dbReference type="InterPro" id="IPR000182">
    <property type="entry name" value="GNAT_dom"/>
</dbReference>
<dbReference type="CDD" id="cd04301">
    <property type="entry name" value="NAT_SF"/>
    <property type="match status" value="1"/>
</dbReference>
<dbReference type="EMBL" id="MKIN01000027">
    <property type="protein sequence ID" value="OLP47431.1"/>
    <property type="molecule type" value="Genomic_DNA"/>
</dbReference>
<dbReference type="GO" id="GO:0008999">
    <property type="term" value="F:protein-N-terminal-alanine acetyltransferase activity"/>
    <property type="evidence" value="ECO:0007669"/>
    <property type="project" value="UniProtKB-EC"/>
</dbReference>
<name>A0A1Q8ZYQ3_9HYPH</name>
<keyword evidence="3" id="KW-0808">Transferase</keyword>
<keyword evidence="2" id="KW-0012">Acyltransferase</keyword>
<organism evidence="3 4">
    <name type="scientific">Allorhizobium taibaishanense</name>
    <dbReference type="NCBI Taxonomy" id="887144"/>
    <lineage>
        <taxon>Bacteria</taxon>
        <taxon>Pseudomonadati</taxon>
        <taxon>Pseudomonadota</taxon>
        <taxon>Alphaproteobacteria</taxon>
        <taxon>Hyphomicrobiales</taxon>
        <taxon>Rhizobiaceae</taxon>
        <taxon>Rhizobium/Agrobacterium group</taxon>
        <taxon>Allorhizobium</taxon>
    </lineage>
</organism>
<dbReference type="AlphaFoldDB" id="A0A1Q8ZYQ3"/>
<dbReference type="EMBL" id="JACIED010000002">
    <property type="protein sequence ID" value="MBB4007643.1"/>
    <property type="molecule type" value="Genomic_DNA"/>
</dbReference>
<proteinExistence type="predicted"/>
<gene>
    <name evidence="3" type="ORF">BJF91_03150</name>
    <name evidence="2" type="ORF">GGQ71_001906</name>
</gene>
<evidence type="ECO:0000313" key="4">
    <source>
        <dbReference type="Proteomes" id="UP000185598"/>
    </source>
</evidence>
<sequence length="172" mass="19357">MATIRSAHSEEAGILADIGFRAWEQAMIPVGETRTMVDNARSAFTNFTRSHLISISVVEHAGHPVGWAARENLDDKISDFWIDPDYQNRGYSKALLASIEEDIVHLGFDEAHLETHARNRQAVGFFEHHGYSVHWLSVVYNPKLDRDVETVGMSKRLVAKRNYTYGPGGGFE</sequence>
<dbReference type="Proteomes" id="UP000544107">
    <property type="component" value="Unassembled WGS sequence"/>
</dbReference>
<reference evidence="3 4" key="1">
    <citation type="submission" date="2016-09" db="EMBL/GenBank/DDBJ databases">
        <title>Rhizobium oryziradicis sp. nov., isolated from the root of rice.</title>
        <authorList>
            <person name="Zhao J."/>
            <person name="Zhang X."/>
        </authorList>
    </citation>
    <scope>NUCLEOTIDE SEQUENCE [LARGE SCALE GENOMIC DNA]</scope>
    <source>
        <strain evidence="3 4">14971</strain>
    </source>
</reference>
<dbReference type="Proteomes" id="UP000185598">
    <property type="component" value="Unassembled WGS sequence"/>
</dbReference>
<dbReference type="OrthoDB" id="9811979at2"/>
<dbReference type="PROSITE" id="PS51186">
    <property type="entry name" value="GNAT"/>
    <property type="match status" value="1"/>
</dbReference>
<dbReference type="InterPro" id="IPR016181">
    <property type="entry name" value="Acyl_CoA_acyltransferase"/>
</dbReference>
<comment type="caution">
    <text evidence="3">The sequence shown here is derived from an EMBL/GenBank/DDBJ whole genome shotgun (WGS) entry which is preliminary data.</text>
</comment>
<feature type="domain" description="N-acetyltransferase" evidence="1">
    <location>
        <begin position="2"/>
        <end position="158"/>
    </location>
</feature>
<dbReference type="Gene3D" id="3.40.630.30">
    <property type="match status" value="1"/>
</dbReference>
<reference evidence="2 5" key="2">
    <citation type="submission" date="2020-08" db="EMBL/GenBank/DDBJ databases">
        <title>Genomic Encyclopedia of Type Strains, Phase IV (KMG-IV): sequencing the most valuable type-strain genomes for metagenomic binning, comparative biology and taxonomic classification.</title>
        <authorList>
            <person name="Goeker M."/>
        </authorList>
    </citation>
    <scope>NUCLEOTIDE SEQUENCE [LARGE SCALE GENOMIC DNA]</scope>
    <source>
        <strain evidence="2 5">DSM 100021</strain>
    </source>
</reference>
<dbReference type="Pfam" id="PF00583">
    <property type="entry name" value="Acetyltransf_1"/>
    <property type="match status" value="1"/>
</dbReference>
<dbReference type="EC" id="2.3.1.267" evidence="2"/>
<dbReference type="SUPFAM" id="SSF55729">
    <property type="entry name" value="Acyl-CoA N-acyltransferases (Nat)"/>
    <property type="match status" value="1"/>
</dbReference>
<evidence type="ECO:0000313" key="2">
    <source>
        <dbReference type="EMBL" id="MBB4007643.1"/>
    </source>
</evidence>
<evidence type="ECO:0000259" key="1">
    <source>
        <dbReference type="PROSITE" id="PS51186"/>
    </source>
</evidence>
<dbReference type="STRING" id="887144.BJF91_03150"/>
<evidence type="ECO:0000313" key="3">
    <source>
        <dbReference type="EMBL" id="OLP47431.1"/>
    </source>
</evidence>